<dbReference type="InterPro" id="IPR051259">
    <property type="entry name" value="rRNA_Methyltransferase"/>
</dbReference>
<evidence type="ECO:0000256" key="1">
    <source>
        <dbReference type="ARBA" id="ARBA00007228"/>
    </source>
</evidence>
<comment type="similarity">
    <text evidence="1">Belongs to the class IV-like SAM-binding methyltransferase superfamily. RNA methyltransferase TrmH family.</text>
</comment>
<dbReference type="CDD" id="cd18095">
    <property type="entry name" value="SpoU-like_rRNA-MTase"/>
    <property type="match status" value="1"/>
</dbReference>
<evidence type="ECO:0000313" key="5">
    <source>
        <dbReference type="EMBL" id="NMM64043.1"/>
    </source>
</evidence>
<gene>
    <name evidence="5" type="ORF">HBE96_15455</name>
</gene>
<sequence>MDIIKSKDNSLVKEVRKLKEKKYRNKSNKFLVEGFRFVLEALKSEFSVTMLFVSENSEDKWQNFNISNKIQTNTKVYWVTEQILKLLSDTETPQGIIGVVDNRELDVENKDGFYVLVDKVQDPGNMGTIIRTAHASKALGIILTKGTVDIYNEKTLRSTMGSIFHVPIIQDNDLDKVKFLRENGFKLVASSLDTDKNFYDADLKEKVIIAVGNEGNGISDELYNMADIKVKIPMPGGAESLNVSVAAGIMMFEIIRQNFEH</sequence>
<comment type="caution">
    <text evidence="5">The sequence shown here is derived from an EMBL/GenBank/DDBJ whole genome shotgun (WGS) entry which is preliminary data.</text>
</comment>
<reference evidence="5 6" key="1">
    <citation type="submission" date="2020-04" db="EMBL/GenBank/DDBJ databases">
        <authorList>
            <person name="Doyle D.A."/>
        </authorList>
    </citation>
    <scope>NUCLEOTIDE SEQUENCE [LARGE SCALE GENOMIC DNA]</scope>
    <source>
        <strain evidence="5 6">P21</strain>
    </source>
</reference>
<dbReference type="Pfam" id="PF00588">
    <property type="entry name" value="SpoU_methylase"/>
    <property type="match status" value="1"/>
</dbReference>
<protein>
    <submittedName>
        <fullName evidence="5">RNA methyltransferase</fullName>
    </submittedName>
</protein>
<dbReference type="Proteomes" id="UP000537131">
    <property type="component" value="Unassembled WGS sequence"/>
</dbReference>
<dbReference type="Gene3D" id="3.30.1330.30">
    <property type="match status" value="1"/>
</dbReference>
<reference evidence="5 6" key="2">
    <citation type="submission" date="2020-06" db="EMBL/GenBank/DDBJ databases">
        <title>Complete Genome Sequence of Clostridium muelleri sp. nov. P21T, an Acid-Alcohol Producing Acetogen Isolated from Old Hay.</title>
        <authorList>
            <person name="Duncan K.E."/>
            <person name="Tanner R.S."/>
        </authorList>
    </citation>
    <scope>NUCLEOTIDE SEQUENCE [LARGE SCALE GENOMIC DNA]</scope>
    <source>
        <strain evidence="5 6">P21</strain>
    </source>
</reference>
<dbReference type="AlphaFoldDB" id="A0A7Y0EIF3"/>
<dbReference type="SUPFAM" id="SSF55315">
    <property type="entry name" value="L30e-like"/>
    <property type="match status" value="1"/>
</dbReference>
<dbReference type="GO" id="GO:0003723">
    <property type="term" value="F:RNA binding"/>
    <property type="evidence" value="ECO:0007669"/>
    <property type="project" value="InterPro"/>
</dbReference>
<dbReference type="InterPro" id="IPR029026">
    <property type="entry name" value="tRNA_m1G_MTases_N"/>
</dbReference>
<dbReference type="GO" id="GO:0006396">
    <property type="term" value="P:RNA processing"/>
    <property type="evidence" value="ECO:0007669"/>
    <property type="project" value="InterPro"/>
</dbReference>
<dbReference type="InterPro" id="IPR029028">
    <property type="entry name" value="Alpha/beta_knot_MTases"/>
</dbReference>
<keyword evidence="2 5" id="KW-0489">Methyltransferase</keyword>
<dbReference type="PANTHER" id="PTHR43191:SF2">
    <property type="entry name" value="RRNA METHYLTRANSFERASE 3, MITOCHONDRIAL"/>
    <property type="match status" value="1"/>
</dbReference>
<dbReference type="PANTHER" id="PTHR43191">
    <property type="entry name" value="RRNA METHYLTRANSFERASE 3"/>
    <property type="match status" value="1"/>
</dbReference>
<evidence type="ECO:0000256" key="3">
    <source>
        <dbReference type="ARBA" id="ARBA00022679"/>
    </source>
</evidence>
<evidence type="ECO:0000256" key="2">
    <source>
        <dbReference type="ARBA" id="ARBA00022603"/>
    </source>
</evidence>
<keyword evidence="3 5" id="KW-0808">Transferase</keyword>
<feature type="domain" description="RNA 2-O ribose methyltransferase substrate binding" evidence="4">
    <location>
        <begin position="31"/>
        <end position="106"/>
    </location>
</feature>
<name>A0A7Y0EIF3_9CLOT</name>
<dbReference type="InterPro" id="IPR001537">
    <property type="entry name" value="SpoU_MeTrfase"/>
</dbReference>
<dbReference type="RefSeq" id="WP_169298641.1">
    <property type="nucleotide sequence ID" value="NZ_JABBNI010000031.1"/>
</dbReference>
<dbReference type="GO" id="GO:0008173">
    <property type="term" value="F:RNA methyltransferase activity"/>
    <property type="evidence" value="ECO:0007669"/>
    <property type="project" value="InterPro"/>
</dbReference>
<dbReference type="GO" id="GO:0032259">
    <property type="term" value="P:methylation"/>
    <property type="evidence" value="ECO:0007669"/>
    <property type="project" value="UniProtKB-KW"/>
</dbReference>
<dbReference type="InterPro" id="IPR029064">
    <property type="entry name" value="Ribosomal_eL30-like_sf"/>
</dbReference>
<dbReference type="Gene3D" id="3.40.1280.10">
    <property type="match status" value="1"/>
</dbReference>
<dbReference type="GO" id="GO:0005737">
    <property type="term" value="C:cytoplasm"/>
    <property type="evidence" value="ECO:0007669"/>
    <property type="project" value="UniProtKB-ARBA"/>
</dbReference>
<dbReference type="Pfam" id="PF22435">
    <property type="entry name" value="MRM3-like_sub_bind"/>
    <property type="match status" value="1"/>
</dbReference>
<keyword evidence="6" id="KW-1185">Reference proteome</keyword>
<organism evidence="5 6">
    <name type="scientific">Clostridium muellerianum</name>
    <dbReference type="NCBI Taxonomy" id="2716538"/>
    <lineage>
        <taxon>Bacteria</taxon>
        <taxon>Bacillati</taxon>
        <taxon>Bacillota</taxon>
        <taxon>Clostridia</taxon>
        <taxon>Eubacteriales</taxon>
        <taxon>Clostridiaceae</taxon>
        <taxon>Clostridium</taxon>
    </lineage>
</organism>
<dbReference type="InterPro" id="IPR053888">
    <property type="entry name" value="MRM3-like_sub_bind"/>
</dbReference>
<dbReference type="SUPFAM" id="SSF75217">
    <property type="entry name" value="alpha/beta knot"/>
    <property type="match status" value="1"/>
</dbReference>
<dbReference type="SMART" id="SM00967">
    <property type="entry name" value="SpoU_sub_bind"/>
    <property type="match status" value="1"/>
</dbReference>
<proteinExistence type="inferred from homology"/>
<dbReference type="EMBL" id="JABBNI010000031">
    <property type="protein sequence ID" value="NMM64043.1"/>
    <property type="molecule type" value="Genomic_DNA"/>
</dbReference>
<evidence type="ECO:0000259" key="4">
    <source>
        <dbReference type="SMART" id="SM00967"/>
    </source>
</evidence>
<evidence type="ECO:0000313" key="6">
    <source>
        <dbReference type="Proteomes" id="UP000537131"/>
    </source>
</evidence>
<accession>A0A7Y0EIF3</accession>
<dbReference type="InterPro" id="IPR013123">
    <property type="entry name" value="SpoU_subst-bd"/>
</dbReference>